<evidence type="ECO:0000313" key="3">
    <source>
        <dbReference type="Proteomes" id="UP000195918"/>
    </source>
</evidence>
<evidence type="ECO:0000313" key="2">
    <source>
        <dbReference type="EMBL" id="SLM87109.1"/>
    </source>
</evidence>
<keyword evidence="3" id="KW-1185">Reference proteome</keyword>
<evidence type="ECO:0000256" key="1">
    <source>
        <dbReference type="SAM" id="Phobius"/>
    </source>
</evidence>
<dbReference type="EMBL" id="FWFD01000019">
    <property type="protein sequence ID" value="SLM87109.1"/>
    <property type="molecule type" value="Genomic_DNA"/>
</dbReference>
<feature type="transmembrane region" description="Helical" evidence="1">
    <location>
        <begin position="127"/>
        <end position="150"/>
    </location>
</feature>
<feature type="transmembrane region" description="Helical" evidence="1">
    <location>
        <begin position="21"/>
        <end position="46"/>
    </location>
</feature>
<dbReference type="RefSeq" id="WP_086952726.1">
    <property type="nucleotide sequence ID" value="NZ_FWFD01000019.1"/>
</dbReference>
<feature type="transmembrane region" description="Helical" evidence="1">
    <location>
        <begin position="85"/>
        <end position="106"/>
    </location>
</feature>
<keyword evidence="1" id="KW-0472">Membrane</keyword>
<proteinExistence type="predicted"/>
<feature type="transmembrane region" description="Helical" evidence="1">
    <location>
        <begin position="156"/>
        <end position="173"/>
    </location>
</feature>
<dbReference type="Proteomes" id="UP000195918">
    <property type="component" value="Unassembled WGS sequence"/>
</dbReference>
<protein>
    <submittedName>
        <fullName evidence="2">Uncharacterized protein</fullName>
    </submittedName>
</protein>
<keyword evidence="1" id="KW-1133">Transmembrane helix</keyword>
<accession>A0A1X6WS82</accession>
<dbReference type="AlphaFoldDB" id="A0A1X6WS82"/>
<organism evidence="2 3">
    <name type="scientific">Vagococcus fluvialis bH819</name>
    <dbReference type="NCBI Taxonomy" id="1255619"/>
    <lineage>
        <taxon>Bacteria</taxon>
        <taxon>Bacillati</taxon>
        <taxon>Bacillota</taxon>
        <taxon>Bacilli</taxon>
        <taxon>Lactobacillales</taxon>
        <taxon>Enterococcaceae</taxon>
        <taxon>Vagococcus</taxon>
    </lineage>
</organism>
<name>A0A1X6WS82_9ENTE</name>
<reference evidence="3" key="1">
    <citation type="submission" date="2017-02" db="EMBL/GenBank/DDBJ databases">
        <authorList>
            <person name="Dridi B."/>
        </authorList>
    </citation>
    <scope>NUCLEOTIDE SEQUENCE [LARGE SCALE GENOMIC DNA]</scope>
    <source>
        <strain evidence="3">bH819</strain>
    </source>
</reference>
<keyword evidence="1" id="KW-0812">Transmembrane</keyword>
<gene>
    <name evidence="2" type="ORF">FM121_13505</name>
</gene>
<sequence>MEETNGKQKKNKLKGLHNHEYFYLDLVRIFKILFSLFCMIFLSILANNGFSNLYSLFSLIVGNEDTYANVASGELKDLVNNIGQAIFSLSLLGCTGIILLEAVTRYNHLSFSFIKLIRKYVKAINSIFRIGIALYFITFLNSSVVVVRPYDNNRGVVILLLIFGLIYGLIYIAEKMCLNKIKRKIQADLIIKEIDIVTNYGKLDKVPFLFFKSNSCWGDYSMIIRQTSVSTMDQNILFNDIESERLKRGGLYDNEPLLINDLFKDYVLSIEWPVSRVAEE</sequence>